<dbReference type="OrthoDB" id="261775at2"/>
<feature type="domain" description="GFO/IDH/MocA-like oxidoreductase" evidence="2">
    <location>
        <begin position="150"/>
        <end position="272"/>
    </location>
</feature>
<feature type="domain" description="Gfo/Idh/MocA-like oxidoreductase N-terminal" evidence="1">
    <location>
        <begin position="19"/>
        <end position="138"/>
    </location>
</feature>
<gene>
    <name evidence="3" type="ORF">Pla110_07500</name>
</gene>
<dbReference type="Gene3D" id="3.40.50.720">
    <property type="entry name" value="NAD(P)-binding Rossmann-like Domain"/>
    <property type="match status" value="1"/>
</dbReference>
<dbReference type="Pfam" id="PF01408">
    <property type="entry name" value="GFO_IDH_MocA"/>
    <property type="match status" value="1"/>
</dbReference>
<dbReference type="InterPro" id="IPR051450">
    <property type="entry name" value="Gfo/Idh/MocA_Oxidoreductases"/>
</dbReference>
<dbReference type="EMBL" id="CP036281">
    <property type="protein sequence ID" value="QDU79046.1"/>
    <property type="molecule type" value="Genomic_DNA"/>
</dbReference>
<dbReference type="SUPFAM" id="SSF55347">
    <property type="entry name" value="Glyceraldehyde-3-phosphate dehydrogenase-like, C-terminal domain"/>
    <property type="match status" value="1"/>
</dbReference>
<dbReference type="InterPro" id="IPR055170">
    <property type="entry name" value="GFO_IDH_MocA-like_dom"/>
</dbReference>
<dbReference type="GO" id="GO:0000166">
    <property type="term" value="F:nucleotide binding"/>
    <property type="evidence" value="ECO:0007669"/>
    <property type="project" value="InterPro"/>
</dbReference>
<dbReference type="Proteomes" id="UP000317178">
    <property type="component" value="Chromosome"/>
</dbReference>
<name>A0A518CIH8_9PLAN</name>
<dbReference type="InterPro" id="IPR036291">
    <property type="entry name" value="NAD(P)-bd_dom_sf"/>
</dbReference>
<dbReference type="Gene3D" id="3.30.360.10">
    <property type="entry name" value="Dihydrodipicolinate Reductase, domain 2"/>
    <property type="match status" value="1"/>
</dbReference>
<dbReference type="Pfam" id="PF22725">
    <property type="entry name" value="GFO_IDH_MocA_C3"/>
    <property type="match status" value="1"/>
</dbReference>
<proteinExistence type="predicted"/>
<dbReference type="KEGG" id="plon:Pla110_07500"/>
<dbReference type="AlphaFoldDB" id="A0A518CIH8"/>
<reference evidence="3 4" key="1">
    <citation type="submission" date="2019-02" db="EMBL/GenBank/DDBJ databases">
        <title>Deep-cultivation of Planctomycetes and their phenomic and genomic characterization uncovers novel biology.</title>
        <authorList>
            <person name="Wiegand S."/>
            <person name="Jogler M."/>
            <person name="Boedeker C."/>
            <person name="Pinto D."/>
            <person name="Vollmers J."/>
            <person name="Rivas-Marin E."/>
            <person name="Kohn T."/>
            <person name="Peeters S.H."/>
            <person name="Heuer A."/>
            <person name="Rast P."/>
            <person name="Oberbeckmann S."/>
            <person name="Bunk B."/>
            <person name="Jeske O."/>
            <person name="Meyerdierks A."/>
            <person name="Storesund J.E."/>
            <person name="Kallscheuer N."/>
            <person name="Luecker S."/>
            <person name="Lage O.M."/>
            <person name="Pohl T."/>
            <person name="Merkel B.J."/>
            <person name="Hornburger P."/>
            <person name="Mueller R.-W."/>
            <person name="Bruemmer F."/>
            <person name="Labrenz M."/>
            <person name="Spormann A.M."/>
            <person name="Op den Camp H."/>
            <person name="Overmann J."/>
            <person name="Amann R."/>
            <person name="Jetten M.S.M."/>
            <person name="Mascher T."/>
            <person name="Medema M.H."/>
            <person name="Devos D.P."/>
            <person name="Kaster A.-K."/>
            <person name="Ovreas L."/>
            <person name="Rohde M."/>
            <person name="Galperin M.Y."/>
            <person name="Jogler C."/>
        </authorList>
    </citation>
    <scope>NUCLEOTIDE SEQUENCE [LARGE SCALE GENOMIC DNA]</scope>
    <source>
        <strain evidence="3 4">Pla110</strain>
    </source>
</reference>
<dbReference type="InterPro" id="IPR000683">
    <property type="entry name" value="Gfo/Idh/MocA-like_OxRdtase_N"/>
</dbReference>
<dbReference type="PANTHER" id="PTHR43377">
    <property type="entry name" value="BILIVERDIN REDUCTASE A"/>
    <property type="match status" value="1"/>
</dbReference>
<dbReference type="SUPFAM" id="SSF51735">
    <property type="entry name" value="NAD(P)-binding Rossmann-fold domains"/>
    <property type="match status" value="1"/>
</dbReference>
<evidence type="ECO:0000313" key="3">
    <source>
        <dbReference type="EMBL" id="QDU79046.1"/>
    </source>
</evidence>
<dbReference type="RefSeq" id="WP_144993355.1">
    <property type="nucleotide sequence ID" value="NZ_CP036281.1"/>
</dbReference>
<dbReference type="PANTHER" id="PTHR43377:SF1">
    <property type="entry name" value="BILIVERDIN REDUCTASE A"/>
    <property type="match status" value="1"/>
</dbReference>
<sequence length="393" mass="43837">MNPLQAIDNVTMPGKPFGVLLVGGAQSHLENYGQDFADDPRCRLIALSDEPEISARQQRLNQQLANHFQIPYWKELENSLQNRDIDVVVICVEPERRARLAIAAARAGKQIYLDKPMCTQVAEAAELLQVVEEEKTISQMFSLIRHPLVAKARAALERPDFGKLIGLHCELMFAKGTGGTADLSQPRTEKEGPTQFSFIDSKRELFCVGLYPLVLFEWLMKSPAVAVYAQTSNYFFREHHRNDVEDFSMLQLTYANGVEATITVGRSGWASHPSHGIHQLDLVGSGRMVSLDAFEPRLEVYSDAPPWRPPEEDHPEDPMGFWSSTVAEAGVRPKQTWQSIDAMTQSDASYFLDCLEKQEPSDVPVELGAHVIQVFQAAYASAALGEVVEIDPL</sequence>
<keyword evidence="4" id="KW-1185">Reference proteome</keyword>
<evidence type="ECO:0000259" key="2">
    <source>
        <dbReference type="Pfam" id="PF22725"/>
    </source>
</evidence>
<evidence type="ECO:0000259" key="1">
    <source>
        <dbReference type="Pfam" id="PF01408"/>
    </source>
</evidence>
<evidence type="ECO:0000313" key="4">
    <source>
        <dbReference type="Proteomes" id="UP000317178"/>
    </source>
</evidence>
<protein>
    <submittedName>
        <fullName evidence="3">Putative oxidoreductase</fullName>
    </submittedName>
</protein>
<accession>A0A518CIH8</accession>
<organism evidence="3 4">
    <name type="scientific">Polystyrenella longa</name>
    <dbReference type="NCBI Taxonomy" id="2528007"/>
    <lineage>
        <taxon>Bacteria</taxon>
        <taxon>Pseudomonadati</taxon>
        <taxon>Planctomycetota</taxon>
        <taxon>Planctomycetia</taxon>
        <taxon>Planctomycetales</taxon>
        <taxon>Planctomycetaceae</taxon>
        <taxon>Polystyrenella</taxon>
    </lineage>
</organism>